<feature type="chain" id="PRO_5025522571" description="GPI anchored protein" evidence="2">
    <location>
        <begin position="17"/>
        <end position="574"/>
    </location>
</feature>
<keyword evidence="2" id="KW-0732">Signal</keyword>
<organism evidence="5 6">
    <name type="scientific">Lophiotrema nucula</name>
    <dbReference type="NCBI Taxonomy" id="690887"/>
    <lineage>
        <taxon>Eukaryota</taxon>
        <taxon>Fungi</taxon>
        <taxon>Dikarya</taxon>
        <taxon>Ascomycota</taxon>
        <taxon>Pezizomycotina</taxon>
        <taxon>Dothideomycetes</taxon>
        <taxon>Pleosporomycetidae</taxon>
        <taxon>Pleosporales</taxon>
        <taxon>Lophiotremataceae</taxon>
        <taxon>Lophiotrema</taxon>
    </lineage>
</organism>
<accession>A0A6A5ZSH2</accession>
<dbReference type="Pfam" id="PF22974">
    <property type="entry name" value="DUF7029"/>
    <property type="match status" value="1"/>
</dbReference>
<evidence type="ECO:0000256" key="2">
    <source>
        <dbReference type="SAM" id="SignalP"/>
    </source>
</evidence>
<evidence type="ECO:0008006" key="7">
    <source>
        <dbReference type="Google" id="ProtNLM"/>
    </source>
</evidence>
<keyword evidence="6" id="KW-1185">Reference proteome</keyword>
<dbReference type="InterPro" id="IPR055647">
    <property type="entry name" value="DUF7223"/>
</dbReference>
<feature type="domain" description="DUF7029" evidence="3">
    <location>
        <begin position="77"/>
        <end position="174"/>
    </location>
</feature>
<dbReference type="InterPro" id="IPR054293">
    <property type="entry name" value="DUF7029"/>
</dbReference>
<sequence length="574" mass="61982">MLSSLLLLSLASCVVASYDLSHPSALPRDRILKAARRHEDLAKRSNEFFLTQDINLVYAEGENIDDDGQLFASQLQLKSKKPALFLEEFDHLLEEVDCSASTLTITVREAAVYTHARSVCHTLNETRGYVVSSHLSCSDEGAHTVFSIHDIAFHEDSLRITLRVISLPLAEAFSRKTFDLGRTAEAHIVHRHERLARRGLLNPPSPVLRRQEASPSATVTPDDTVNTASLNFSEINTTFKYPGTNESLPFDLGCRNCSGKGELTLSTVHFEFNDFDTIFNGTDDDLVKSGSVQIDLKGFEMSIGLKATPEAKLSQDITFFTYELIGVSIPAVGRVGLGFELALNLEAKLESAIELGFGFDVVVPDSVLRADIAETQDSKIDGFNPTVTAQVLRSNLSDVELTLSAGLKSSLPVGFSLLGFDMDLGPYLLLPNLELSATQLFTNETGANCESTGETDDKFKAQFANLTHVSYNVTVGGGIDFPLGIEIPFGETDLAQLATHCLVYQTEGPTTGLALATAALASIIAPPPEASASNTPAKKSSASRLIMLSGDFSSWIDQVVVAALFSLVASVVVL</sequence>
<reference evidence="5" key="1">
    <citation type="journal article" date="2020" name="Stud. Mycol.">
        <title>101 Dothideomycetes genomes: a test case for predicting lifestyles and emergence of pathogens.</title>
        <authorList>
            <person name="Haridas S."/>
            <person name="Albert R."/>
            <person name="Binder M."/>
            <person name="Bloem J."/>
            <person name="Labutti K."/>
            <person name="Salamov A."/>
            <person name="Andreopoulos B."/>
            <person name="Baker S."/>
            <person name="Barry K."/>
            <person name="Bills G."/>
            <person name="Bluhm B."/>
            <person name="Cannon C."/>
            <person name="Castanera R."/>
            <person name="Culley D."/>
            <person name="Daum C."/>
            <person name="Ezra D."/>
            <person name="Gonzalez J."/>
            <person name="Henrissat B."/>
            <person name="Kuo A."/>
            <person name="Liang C."/>
            <person name="Lipzen A."/>
            <person name="Lutzoni F."/>
            <person name="Magnuson J."/>
            <person name="Mondo S."/>
            <person name="Nolan M."/>
            <person name="Ohm R."/>
            <person name="Pangilinan J."/>
            <person name="Park H.-J."/>
            <person name="Ramirez L."/>
            <person name="Alfaro M."/>
            <person name="Sun H."/>
            <person name="Tritt A."/>
            <person name="Yoshinaga Y."/>
            <person name="Zwiers L.-H."/>
            <person name="Turgeon B."/>
            <person name="Goodwin S."/>
            <person name="Spatafora J."/>
            <person name="Crous P."/>
            <person name="Grigoriev I."/>
        </authorList>
    </citation>
    <scope>NUCLEOTIDE SEQUENCE</scope>
    <source>
        <strain evidence="5">CBS 627.86</strain>
    </source>
</reference>
<name>A0A6A5ZSH2_9PLEO</name>
<feature type="domain" description="DUF7223" evidence="4">
    <location>
        <begin position="251"/>
        <end position="461"/>
    </location>
</feature>
<gene>
    <name evidence="5" type="ORF">BDV96DRAFT_560855</name>
</gene>
<dbReference type="OrthoDB" id="5382170at2759"/>
<dbReference type="AlphaFoldDB" id="A0A6A5ZSH2"/>
<evidence type="ECO:0000313" key="5">
    <source>
        <dbReference type="EMBL" id="KAF2122449.1"/>
    </source>
</evidence>
<dbReference type="EMBL" id="ML977310">
    <property type="protein sequence ID" value="KAF2122449.1"/>
    <property type="molecule type" value="Genomic_DNA"/>
</dbReference>
<proteinExistence type="predicted"/>
<evidence type="ECO:0000256" key="1">
    <source>
        <dbReference type="SAM" id="MobiDB-lite"/>
    </source>
</evidence>
<evidence type="ECO:0000313" key="6">
    <source>
        <dbReference type="Proteomes" id="UP000799770"/>
    </source>
</evidence>
<evidence type="ECO:0000259" key="3">
    <source>
        <dbReference type="Pfam" id="PF22974"/>
    </source>
</evidence>
<dbReference type="Pfam" id="PF23865">
    <property type="entry name" value="DUF7223"/>
    <property type="match status" value="1"/>
</dbReference>
<protein>
    <recommendedName>
        <fullName evidence="7">GPI anchored protein</fullName>
    </recommendedName>
</protein>
<dbReference type="Proteomes" id="UP000799770">
    <property type="component" value="Unassembled WGS sequence"/>
</dbReference>
<evidence type="ECO:0000259" key="4">
    <source>
        <dbReference type="Pfam" id="PF23865"/>
    </source>
</evidence>
<feature type="signal peptide" evidence="2">
    <location>
        <begin position="1"/>
        <end position="16"/>
    </location>
</feature>
<feature type="region of interest" description="Disordered" evidence="1">
    <location>
        <begin position="201"/>
        <end position="220"/>
    </location>
</feature>